<feature type="compositionally biased region" description="Basic residues" evidence="1">
    <location>
        <begin position="32"/>
        <end position="52"/>
    </location>
</feature>
<dbReference type="OrthoDB" id="3946696at2759"/>
<dbReference type="PANTHER" id="PTHR42085">
    <property type="entry name" value="F-BOX DOMAIN-CONTAINING PROTEIN"/>
    <property type="match status" value="1"/>
</dbReference>
<evidence type="ECO:0000259" key="2">
    <source>
        <dbReference type="Pfam" id="PF20150"/>
    </source>
</evidence>
<dbReference type="EMBL" id="MU001632">
    <property type="protein sequence ID" value="KAF2485901.1"/>
    <property type="molecule type" value="Genomic_DNA"/>
</dbReference>
<dbReference type="AlphaFoldDB" id="A0A6A6Q1K4"/>
<protein>
    <recommendedName>
        <fullName evidence="2">2EXR domain-containing protein</fullName>
    </recommendedName>
</protein>
<dbReference type="Pfam" id="PF20150">
    <property type="entry name" value="2EXR"/>
    <property type="match status" value="1"/>
</dbReference>
<sequence length="237" mass="27070">MGATKKEPRRRAESEERSSGEDMSDKGELTKVTKKSKKNKHKKKTKEKRKKTGFLDLPGELRNMIYEEALVQPKTIEITADGPGEPALLQVNKEIREQARAMYYKSNKFSFFVRNAKGAAFTPFVKQASEFLDLETKPFGFRMAGKASFKNLIKWVKAHQHQGGIMPIFEAPETTYEAVMAAALKMVQPLSHLPWKVQKQVLLAFYDGLKGTDSEWVKEYDRVGQWDEFLYLSGQSP</sequence>
<feature type="compositionally biased region" description="Basic and acidic residues" evidence="1">
    <location>
        <begin position="1"/>
        <end position="31"/>
    </location>
</feature>
<keyword evidence="4" id="KW-1185">Reference proteome</keyword>
<dbReference type="RefSeq" id="XP_033592470.1">
    <property type="nucleotide sequence ID" value="XM_033738590.1"/>
</dbReference>
<accession>A0A6A6Q1K4</accession>
<dbReference type="PANTHER" id="PTHR42085:SF2">
    <property type="entry name" value="F-BOX DOMAIN-CONTAINING PROTEIN"/>
    <property type="match status" value="1"/>
</dbReference>
<evidence type="ECO:0000313" key="4">
    <source>
        <dbReference type="Proteomes" id="UP000799767"/>
    </source>
</evidence>
<feature type="region of interest" description="Disordered" evidence="1">
    <location>
        <begin position="1"/>
        <end position="53"/>
    </location>
</feature>
<evidence type="ECO:0000313" key="3">
    <source>
        <dbReference type="EMBL" id="KAF2485901.1"/>
    </source>
</evidence>
<reference evidence="3" key="1">
    <citation type="journal article" date="2020" name="Stud. Mycol.">
        <title>101 Dothideomycetes genomes: a test case for predicting lifestyles and emergence of pathogens.</title>
        <authorList>
            <person name="Haridas S."/>
            <person name="Albert R."/>
            <person name="Binder M."/>
            <person name="Bloem J."/>
            <person name="Labutti K."/>
            <person name="Salamov A."/>
            <person name="Andreopoulos B."/>
            <person name="Baker S."/>
            <person name="Barry K."/>
            <person name="Bills G."/>
            <person name="Bluhm B."/>
            <person name="Cannon C."/>
            <person name="Castanera R."/>
            <person name="Culley D."/>
            <person name="Daum C."/>
            <person name="Ezra D."/>
            <person name="Gonzalez J."/>
            <person name="Henrissat B."/>
            <person name="Kuo A."/>
            <person name="Liang C."/>
            <person name="Lipzen A."/>
            <person name="Lutzoni F."/>
            <person name="Magnuson J."/>
            <person name="Mondo S."/>
            <person name="Nolan M."/>
            <person name="Ohm R."/>
            <person name="Pangilinan J."/>
            <person name="Park H.-J."/>
            <person name="Ramirez L."/>
            <person name="Alfaro M."/>
            <person name="Sun H."/>
            <person name="Tritt A."/>
            <person name="Yoshinaga Y."/>
            <person name="Zwiers L.-H."/>
            <person name="Turgeon B."/>
            <person name="Goodwin S."/>
            <person name="Spatafora J."/>
            <person name="Crous P."/>
            <person name="Grigoriev I."/>
        </authorList>
    </citation>
    <scope>NUCLEOTIDE SEQUENCE</scope>
    <source>
        <strain evidence="3">CBS 113389</strain>
    </source>
</reference>
<name>A0A6A6Q1K4_9PEZI</name>
<evidence type="ECO:0000256" key="1">
    <source>
        <dbReference type="SAM" id="MobiDB-lite"/>
    </source>
</evidence>
<organism evidence="3 4">
    <name type="scientific">Neohortaea acidophila</name>
    <dbReference type="NCBI Taxonomy" id="245834"/>
    <lineage>
        <taxon>Eukaryota</taxon>
        <taxon>Fungi</taxon>
        <taxon>Dikarya</taxon>
        <taxon>Ascomycota</taxon>
        <taxon>Pezizomycotina</taxon>
        <taxon>Dothideomycetes</taxon>
        <taxon>Dothideomycetidae</taxon>
        <taxon>Mycosphaerellales</taxon>
        <taxon>Teratosphaeriaceae</taxon>
        <taxon>Neohortaea</taxon>
    </lineage>
</organism>
<feature type="domain" description="2EXR" evidence="2">
    <location>
        <begin position="54"/>
        <end position="109"/>
    </location>
</feature>
<proteinExistence type="predicted"/>
<gene>
    <name evidence="3" type="ORF">BDY17DRAFT_66806</name>
</gene>
<dbReference type="Proteomes" id="UP000799767">
    <property type="component" value="Unassembled WGS sequence"/>
</dbReference>
<dbReference type="GeneID" id="54479592"/>
<dbReference type="InterPro" id="IPR038883">
    <property type="entry name" value="AN11006-like"/>
</dbReference>
<dbReference type="InterPro" id="IPR045518">
    <property type="entry name" value="2EXR"/>
</dbReference>